<dbReference type="InterPro" id="IPR034294">
    <property type="entry name" value="Aquaporin_transptr"/>
</dbReference>
<proteinExistence type="inferred from homology"/>
<feature type="transmembrane region" description="Helical" evidence="10">
    <location>
        <begin position="120"/>
        <end position="142"/>
    </location>
</feature>
<evidence type="ECO:0000313" key="11">
    <source>
        <dbReference type="EMBL" id="CED83912.1"/>
    </source>
</evidence>
<dbReference type="Pfam" id="PF00230">
    <property type="entry name" value="MIP"/>
    <property type="match status" value="1"/>
</dbReference>
<evidence type="ECO:0000256" key="3">
    <source>
        <dbReference type="ARBA" id="ARBA00022448"/>
    </source>
</evidence>
<dbReference type="EMBL" id="LN483157">
    <property type="protein sequence ID" value="CED83912.1"/>
    <property type="molecule type" value="Genomic_DNA"/>
</dbReference>
<dbReference type="GO" id="GO:0005886">
    <property type="term" value="C:plasma membrane"/>
    <property type="evidence" value="ECO:0007669"/>
    <property type="project" value="TreeGrafter"/>
</dbReference>
<feature type="region of interest" description="Disordered" evidence="9">
    <location>
        <begin position="1"/>
        <end position="25"/>
    </location>
</feature>
<dbReference type="Gene3D" id="1.20.1080.10">
    <property type="entry name" value="Glycerol uptake facilitator protein"/>
    <property type="match status" value="1"/>
</dbReference>
<feature type="transmembrane region" description="Helical" evidence="10">
    <location>
        <begin position="233"/>
        <end position="252"/>
    </location>
</feature>
<dbReference type="PRINTS" id="PR00783">
    <property type="entry name" value="MINTRINSICP"/>
</dbReference>
<dbReference type="CDD" id="cd00333">
    <property type="entry name" value="MIP"/>
    <property type="match status" value="1"/>
</dbReference>
<sequence>MSGKLQQNGSLPLPASAEPKIEQSKKQERMTDLKNHFVAAIGEFVGTTMFLFMAFGGTNVAGVGTDTNGLNVNQILFISLAFGFSLLVNVWVFFRVSGGLFNPAVSLGLALVGAITPARAVILVISQMIGGICGSALIYGLLPGRLNVRTTLSEGISISQGLFLEMFLTAMLMLTILLLAAEKNKATFLAPVAIGLALFICEMVGVYYTGGSLNPARSFGPNVVLGEFESSHWIYWLGPAMGSVLAVGFYLLMKAMHFEEVVPDQDATSDAQGDHQKHLIARKSKLSQKPSDGSHALGTHNDDSRSMATLYGNSVQAKHEPEPEEADGENLDPIYRRFDELDAKLDALLTQREHTAQQSISHRVKPADKDVSNDEKLEQRVDFGDAGREKDGTSTLLGRPYKVE</sequence>
<evidence type="ECO:0000256" key="8">
    <source>
        <dbReference type="RuleBase" id="RU000477"/>
    </source>
</evidence>
<dbReference type="FunFam" id="1.20.1080.10:FF:000014">
    <property type="entry name" value="Aquaporin 1"/>
    <property type="match status" value="1"/>
</dbReference>
<feature type="transmembrane region" description="Helical" evidence="10">
    <location>
        <begin position="162"/>
        <end position="181"/>
    </location>
</feature>
<evidence type="ECO:0000256" key="4">
    <source>
        <dbReference type="ARBA" id="ARBA00022692"/>
    </source>
</evidence>
<keyword evidence="3 8" id="KW-0813">Transport</keyword>
<evidence type="ECO:0000256" key="7">
    <source>
        <dbReference type="ARBA" id="ARBA00023136"/>
    </source>
</evidence>
<evidence type="ECO:0000256" key="6">
    <source>
        <dbReference type="ARBA" id="ARBA00022989"/>
    </source>
</evidence>
<protein>
    <submittedName>
        <fullName evidence="11">Mip family channel protein</fullName>
    </submittedName>
</protein>
<evidence type="ECO:0000256" key="9">
    <source>
        <dbReference type="SAM" id="MobiDB-lite"/>
    </source>
</evidence>
<feature type="transmembrane region" description="Helical" evidence="10">
    <location>
        <begin position="35"/>
        <end position="55"/>
    </location>
</feature>
<name>A0A0F7SP85_PHARH</name>
<evidence type="ECO:0000256" key="2">
    <source>
        <dbReference type="ARBA" id="ARBA00006175"/>
    </source>
</evidence>
<dbReference type="PANTHER" id="PTHR19139">
    <property type="entry name" value="AQUAPORIN TRANSPORTER"/>
    <property type="match status" value="1"/>
</dbReference>
<dbReference type="GO" id="GO:0015250">
    <property type="term" value="F:water channel activity"/>
    <property type="evidence" value="ECO:0007669"/>
    <property type="project" value="TreeGrafter"/>
</dbReference>
<dbReference type="InterPro" id="IPR000425">
    <property type="entry name" value="MIP"/>
</dbReference>
<feature type="region of interest" description="Disordered" evidence="9">
    <location>
        <begin position="283"/>
        <end position="307"/>
    </location>
</feature>
<feature type="region of interest" description="Disordered" evidence="9">
    <location>
        <begin position="354"/>
        <end position="404"/>
    </location>
</feature>
<accession>A0A0F7SP85</accession>
<keyword evidence="7 10" id="KW-0472">Membrane</keyword>
<feature type="transmembrane region" description="Helical" evidence="10">
    <location>
        <begin position="188"/>
        <end position="208"/>
    </location>
</feature>
<comment type="subcellular location">
    <subcellularLocation>
        <location evidence="1">Membrane</location>
        <topology evidence="1">Multi-pass membrane protein</topology>
    </subcellularLocation>
</comment>
<keyword evidence="4 8" id="KW-0812">Transmembrane</keyword>
<feature type="transmembrane region" description="Helical" evidence="10">
    <location>
        <begin position="75"/>
        <end position="94"/>
    </location>
</feature>
<evidence type="ECO:0000256" key="5">
    <source>
        <dbReference type="ARBA" id="ARBA00022737"/>
    </source>
</evidence>
<dbReference type="AlphaFoldDB" id="A0A0F7SP85"/>
<dbReference type="SUPFAM" id="SSF81338">
    <property type="entry name" value="Aquaporin-like"/>
    <property type="match status" value="1"/>
</dbReference>
<evidence type="ECO:0000256" key="10">
    <source>
        <dbReference type="SAM" id="Phobius"/>
    </source>
</evidence>
<keyword evidence="5" id="KW-0677">Repeat</keyword>
<dbReference type="InterPro" id="IPR023271">
    <property type="entry name" value="Aquaporin-like"/>
</dbReference>
<dbReference type="PANTHER" id="PTHR19139:SF199">
    <property type="entry name" value="MIP17260P"/>
    <property type="match status" value="1"/>
</dbReference>
<organism evidence="11">
    <name type="scientific">Phaffia rhodozyma</name>
    <name type="common">Yeast</name>
    <name type="synonym">Xanthophyllomyces dendrorhous</name>
    <dbReference type="NCBI Taxonomy" id="264483"/>
    <lineage>
        <taxon>Eukaryota</taxon>
        <taxon>Fungi</taxon>
        <taxon>Dikarya</taxon>
        <taxon>Basidiomycota</taxon>
        <taxon>Agaricomycotina</taxon>
        <taxon>Tremellomycetes</taxon>
        <taxon>Cystofilobasidiales</taxon>
        <taxon>Mrakiaceae</taxon>
        <taxon>Phaffia</taxon>
    </lineage>
</organism>
<feature type="compositionally biased region" description="Polar residues" evidence="9">
    <location>
        <begin position="1"/>
        <end position="10"/>
    </location>
</feature>
<reference evidence="11" key="1">
    <citation type="submission" date="2014-08" db="EMBL/GenBank/DDBJ databases">
        <authorList>
            <person name="Sharma Rahul"/>
            <person name="Thines Marco"/>
        </authorList>
    </citation>
    <scope>NUCLEOTIDE SEQUENCE</scope>
</reference>
<feature type="compositionally biased region" description="Basic and acidic residues" evidence="9">
    <location>
        <begin position="365"/>
        <end position="392"/>
    </location>
</feature>
<evidence type="ECO:0000256" key="1">
    <source>
        <dbReference type="ARBA" id="ARBA00004141"/>
    </source>
</evidence>
<comment type="similarity">
    <text evidence="2 8">Belongs to the MIP/aquaporin (TC 1.A.8) family.</text>
</comment>
<keyword evidence="6 10" id="KW-1133">Transmembrane helix</keyword>